<dbReference type="PROSITE" id="PS00482">
    <property type="entry name" value="DIHYDROOROTASE_1"/>
    <property type="match status" value="1"/>
</dbReference>
<dbReference type="Gene3D" id="3.20.20.140">
    <property type="entry name" value="Metal-dependent hydrolases"/>
    <property type="match status" value="1"/>
</dbReference>
<keyword evidence="9" id="KW-1185">Reference proteome</keyword>
<evidence type="ECO:0000313" key="8">
    <source>
        <dbReference type="EMBL" id="GKT31779.1"/>
    </source>
</evidence>
<organism evidence="8 9">
    <name type="scientific">Aduncisulcus paluster</name>
    <dbReference type="NCBI Taxonomy" id="2918883"/>
    <lineage>
        <taxon>Eukaryota</taxon>
        <taxon>Metamonada</taxon>
        <taxon>Carpediemonas-like organisms</taxon>
        <taxon>Aduncisulcus</taxon>
    </lineage>
</organism>
<evidence type="ECO:0000256" key="6">
    <source>
        <dbReference type="ARBA" id="ARBA00039113"/>
    </source>
</evidence>
<keyword evidence="4" id="KW-0378">Hydrolase</keyword>
<evidence type="ECO:0000256" key="4">
    <source>
        <dbReference type="ARBA" id="ARBA00022801"/>
    </source>
</evidence>
<dbReference type="InterPro" id="IPR002195">
    <property type="entry name" value="Dihydroorotase_CS"/>
</dbReference>
<dbReference type="PANTHER" id="PTHR11647:SF1">
    <property type="entry name" value="COLLAPSIN RESPONSE MEDIATOR PROTEIN"/>
    <property type="match status" value="1"/>
</dbReference>
<dbReference type="InterPro" id="IPR032466">
    <property type="entry name" value="Metal_Hydrolase"/>
</dbReference>
<dbReference type="InterPro" id="IPR006680">
    <property type="entry name" value="Amidohydro-rel"/>
</dbReference>
<dbReference type="SUPFAM" id="SSF51338">
    <property type="entry name" value="Composite domain of metallo-dependent hydrolases"/>
    <property type="match status" value="1"/>
</dbReference>
<reference evidence="8" key="1">
    <citation type="submission" date="2022-03" db="EMBL/GenBank/DDBJ databases">
        <title>Draft genome sequence of Aduncisulcus paluster, a free-living microaerophilic Fornicata.</title>
        <authorList>
            <person name="Yuyama I."/>
            <person name="Kume K."/>
            <person name="Tamura T."/>
            <person name="Inagaki Y."/>
            <person name="Hashimoto T."/>
        </authorList>
    </citation>
    <scope>NUCLEOTIDE SEQUENCE</scope>
    <source>
        <strain evidence="8">NY0171</strain>
    </source>
</reference>
<evidence type="ECO:0000313" key="9">
    <source>
        <dbReference type="Proteomes" id="UP001057375"/>
    </source>
</evidence>
<dbReference type="PANTHER" id="PTHR11647">
    <property type="entry name" value="HYDRANTOINASE/DIHYDROPYRIMIDINASE FAMILY MEMBER"/>
    <property type="match status" value="1"/>
</dbReference>
<comment type="cofactor">
    <cofactor evidence="1">
        <name>Zn(2+)</name>
        <dbReference type="ChEBI" id="CHEBI:29105"/>
    </cofactor>
</comment>
<dbReference type="EC" id="3.5.2.2" evidence="6"/>
<dbReference type="InterPro" id="IPR050378">
    <property type="entry name" value="Metallo-dep_Hydrolases_sf"/>
</dbReference>
<evidence type="ECO:0000256" key="1">
    <source>
        <dbReference type="ARBA" id="ARBA00001947"/>
    </source>
</evidence>
<feature type="domain" description="Amidohydrolase-related" evidence="7">
    <location>
        <begin position="63"/>
        <end position="236"/>
    </location>
</feature>
<dbReference type="Proteomes" id="UP001057375">
    <property type="component" value="Unassembled WGS sequence"/>
</dbReference>
<comment type="caution">
    <text evidence="8">The sequence shown here is derived from an EMBL/GenBank/DDBJ whole genome shotgun (WGS) entry which is preliminary data.</text>
</comment>
<dbReference type="SUPFAM" id="SSF51556">
    <property type="entry name" value="Metallo-dependent hydrolases"/>
    <property type="match status" value="1"/>
</dbReference>
<comment type="similarity">
    <text evidence="2">Belongs to the metallo-dependent hydrolases superfamily. Hydantoinase/dihydropyrimidinase family.</text>
</comment>
<protein>
    <recommendedName>
        <fullName evidence="6">dihydropyrimidinase</fullName>
        <ecNumber evidence="6">3.5.2.2</ecNumber>
    </recommendedName>
</protein>
<evidence type="ECO:0000256" key="3">
    <source>
        <dbReference type="ARBA" id="ARBA00022723"/>
    </source>
</evidence>
<name>A0ABQ5KK00_9EUKA</name>
<sequence length="309" mass="33498">MVTLLKGGNVVLYSHERGKNELVPCCDVLIEGGKISAVGPDLDLSKHGFVTPIETIDCSGKLITPGGIDPHVHLNYPQGGYRNFSADNWYTGTSAAVAGGTTTVIDFIEADRVSSESYSSALDKRKKEAEEGAVADFTLHMTMNMTDPTHLSEIPDIISKGVRSFKIYLAYDGIRLTSAQLIPALEAIARHKGIAIVHAETHDMIMSEQQKVKSKGLSHPKHHCGCHPAIGEELAIHAFGTIAQHTDCDGHIVHISTDRGSTIAHEYGCTWEVCLHHLLLDESRSSGEDDFIRSACHSMSPPLRPLSDA</sequence>
<keyword evidence="3" id="KW-0479">Metal-binding</keyword>
<gene>
    <name evidence="8" type="ORF">ADUPG1_006136</name>
</gene>
<dbReference type="Pfam" id="PF01979">
    <property type="entry name" value="Amidohydro_1"/>
    <property type="match status" value="1"/>
</dbReference>
<feature type="non-terminal residue" evidence="8">
    <location>
        <position position="309"/>
    </location>
</feature>
<comment type="catalytic activity">
    <reaction evidence="5">
        <text>5,6-dihydrouracil + H2O = 3-(carbamoylamino)propanoate + H(+)</text>
        <dbReference type="Rhea" id="RHEA:16121"/>
        <dbReference type="ChEBI" id="CHEBI:11892"/>
        <dbReference type="ChEBI" id="CHEBI:15377"/>
        <dbReference type="ChEBI" id="CHEBI:15378"/>
        <dbReference type="ChEBI" id="CHEBI:15901"/>
        <dbReference type="EC" id="3.5.2.2"/>
    </reaction>
</comment>
<evidence type="ECO:0000256" key="5">
    <source>
        <dbReference type="ARBA" id="ARBA00036696"/>
    </source>
</evidence>
<accession>A0ABQ5KK00</accession>
<proteinExistence type="inferred from homology"/>
<evidence type="ECO:0000259" key="7">
    <source>
        <dbReference type="Pfam" id="PF01979"/>
    </source>
</evidence>
<dbReference type="InterPro" id="IPR011059">
    <property type="entry name" value="Metal-dep_hydrolase_composite"/>
</dbReference>
<evidence type="ECO:0000256" key="2">
    <source>
        <dbReference type="ARBA" id="ARBA00008829"/>
    </source>
</evidence>
<dbReference type="EMBL" id="BQXS01009739">
    <property type="protein sequence ID" value="GKT31779.1"/>
    <property type="molecule type" value="Genomic_DNA"/>
</dbReference>